<dbReference type="PANTHER" id="PTHR12198:SF9">
    <property type="entry name" value="PROSPERO HOMEOBOX PROTEIN 2"/>
    <property type="match status" value="1"/>
</dbReference>
<keyword evidence="3" id="KW-1185">Reference proteome</keyword>
<dbReference type="Proteomes" id="UP001591681">
    <property type="component" value="Unassembled WGS sequence"/>
</dbReference>
<dbReference type="EMBL" id="JBHFQA010000005">
    <property type="protein sequence ID" value="KAL2099428.1"/>
    <property type="molecule type" value="Genomic_DNA"/>
</dbReference>
<dbReference type="InterPro" id="IPR039350">
    <property type="entry name" value="Prospero_homeodomain"/>
</dbReference>
<evidence type="ECO:0000313" key="3">
    <source>
        <dbReference type="Proteomes" id="UP001591681"/>
    </source>
</evidence>
<evidence type="ECO:0000256" key="1">
    <source>
        <dbReference type="SAM" id="MobiDB-lite"/>
    </source>
</evidence>
<feature type="region of interest" description="Disordered" evidence="1">
    <location>
        <begin position="356"/>
        <end position="381"/>
    </location>
</feature>
<protein>
    <submittedName>
        <fullName evidence="2">Uncharacterized protein</fullName>
    </submittedName>
</protein>
<accession>A0ABD1KK08</accession>
<feature type="region of interest" description="Disordered" evidence="1">
    <location>
        <begin position="261"/>
        <end position="288"/>
    </location>
</feature>
<reference evidence="2 3" key="1">
    <citation type="submission" date="2024-09" db="EMBL/GenBank/DDBJ databases">
        <title>A chromosome-level genome assembly of Gray's grenadier anchovy, Coilia grayii.</title>
        <authorList>
            <person name="Fu Z."/>
        </authorList>
    </citation>
    <scope>NUCLEOTIDE SEQUENCE [LARGE SCALE GENOMIC DNA]</scope>
    <source>
        <strain evidence="2">G4</strain>
        <tissue evidence="2">Muscle</tissue>
    </source>
</reference>
<dbReference type="PANTHER" id="PTHR12198">
    <property type="entry name" value="HOMEOBOX PROTEIN PROSPERO/PROX-1/CEH-26"/>
    <property type="match status" value="1"/>
</dbReference>
<comment type="caution">
    <text evidence="2">The sequence shown here is derived from an EMBL/GenBank/DDBJ whole genome shotgun (WGS) entry which is preliminary data.</text>
</comment>
<name>A0ABD1KK08_9TELE</name>
<organism evidence="2 3">
    <name type="scientific">Coilia grayii</name>
    <name type="common">Gray's grenadier anchovy</name>
    <dbReference type="NCBI Taxonomy" id="363190"/>
    <lineage>
        <taxon>Eukaryota</taxon>
        <taxon>Metazoa</taxon>
        <taxon>Chordata</taxon>
        <taxon>Craniata</taxon>
        <taxon>Vertebrata</taxon>
        <taxon>Euteleostomi</taxon>
        <taxon>Actinopterygii</taxon>
        <taxon>Neopterygii</taxon>
        <taxon>Teleostei</taxon>
        <taxon>Clupei</taxon>
        <taxon>Clupeiformes</taxon>
        <taxon>Clupeoidei</taxon>
        <taxon>Engraulidae</taxon>
        <taxon>Coilinae</taxon>
        <taxon>Coilia</taxon>
    </lineage>
</organism>
<proteinExistence type="predicted"/>
<evidence type="ECO:0000313" key="2">
    <source>
        <dbReference type="EMBL" id="KAL2099428.1"/>
    </source>
</evidence>
<sequence>MNLNLSDQKIHGGEGGQICLKEDKSDLLTSCCRRSVFEEPLPAYPNNSIISHLLRRPIHNKKIMNGNMFYLPTPPTLSGQEDHCIVGSKNITEYSDALEKYAPGGSNKEVERPISDRIEAKRARVENIIRGMGGSPNFRLQGGEDVSDTELELKEKKRKQKLPQHQECSSGNRMLASMAGDRGSISMSKNRECQRLRGQLQSMQRLLHQLEEKFFQVYNQNDSENCRVEEEDVDTVHDKQSHSLTQVQSSNEATSFPCDINVNDGGENRPDCSTSSQREKGTTEVSYLGSKGDEKNLQETLKYELSKAVNESIDLVFQNLSSTLLNKSSQLSSHHPCDPDAVGSVNRIHMSCDPLELSDTGDTTRPRPVQYCKSPTPPRSEQQTEALSLVVHKSPNSQLNSTSQTVKHPYALSQPPFQYGYATSLHDSQILEHLLKYGPHANFGRLTCIPPSMDRTSPDSVDVPWESISMRTKSMASHHGQHGRPGILGSVSVDGLCLPHVKMERRDLQSMAERSSFMCSTSLSIPADLLEGTSEVTFVCNENS</sequence>
<dbReference type="AlphaFoldDB" id="A0ABD1KK08"/>
<gene>
    <name evidence="2" type="ORF">ACEWY4_005908</name>
</gene>